<feature type="domain" description="HTH lysR-type" evidence="5">
    <location>
        <begin position="1"/>
        <end position="57"/>
    </location>
</feature>
<evidence type="ECO:0000259" key="5">
    <source>
        <dbReference type="PROSITE" id="PS50931"/>
    </source>
</evidence>
<keyword evidence="3" id="KW-0238">DNA-binding</keyword>
<comment type="caution">
    <text evidence="6">The sequence shown here is derived from an EMBL/GenBank/DDBJ whole genome shotgun (WGS) entry which is preliminary data.</text>
</comment>
<evidence type="ECO:0000313" key="6">
    <source>
        <dbReference type="EMBL" id="MCM2393886.1"/>
    </source>
</evidence>
<dbReference type="PRINTS" id="PR00039">
    <property type="entry name" value="HTHLYSR"/>
</dbReference>
<sequence>MERRHLEYFIAVVDAGSISGAARRMHLSQPAVSQGLKELERELRTPLVQRGRTATLTPAGRALVAPARRVLRAFDSARAATEQIDDLASGVLDIAVAPLFSTDAVPLIRRFRERHPGVRVRLHEAAPGAEGFQTLRRAEAELLICGQPAPHPKHRAVRLPNTRMMAVFPPGTEGLPEGDLSMEELVRHDFVLTLAQESAIRVWF</sequence>
<dbReference type="Pfam" id="PF00126">
    <property type="entry name" value="HTH_1"/>
    <property type="match status" value="1"/>
</dbReference>
<feature type="non-terminal residue" evidence="6">
    <location>
        <position position="204"/>
    </location>
</feature>
<dbReference type="EMBL" id="JAMQAW010000094">
    <property type="protein sequence ID" value="MCM2393886.1"/>
    <property type="molecule type" value="Genomic_DNA"/>
</dbReference>
<protein>
    <submittedName>
        <fullName evidence="6">LysR family transcriptional regulator</fullName>
    </submittedName>
</protein>
<accession>A0ABT0UZK8</accession>
<gene>
    <name evidence="6" type="ORF">NBG84_37410</name>
</gene>
<organism evidence="6 7">
    <name type="scientific">Streptomyces albipurpureus</name>
    <dbReference type="NCBI Taxonomy" id="2897419"/>
    <lineage>
        <taxon>Bacteria</taxon>
        <taxon>Bacillati</taxon>
        <taxon>Actinomycetota</taxon>
        <taxon>Actinomycetes</taxon>
        <taxon>Kitasatosporales</taxon>
        <taxon>Streptomycetaceae</taxon>
        <taxon>Streptomyces</taxon>
    </lineage>
</organism>
<proteinExistence type="inferred from homology"/>
<dbReference type="CDD" id="cd05466">
    <property type="entry name" value="PBP2_LTTR_substrate"/>
    <property type="match status" value="1"/>
</dbReference>
<keyword evidence="2" id="KW-0805">Transcription regulation</keyword>
<dbReference type="PANTHER" id="PTHR30419">
    <property type="entry name" value="HTH-TYPE TRANSCRIPTIONAL REGULATOR YBHD"/>
    <property type="match status" value="1"/>
</dbReference>
<dbReference type="PROSITE" id="PS50931">
    <property type="entry name" value="HTH_LYSR"/>
    <property type="match status" value="1"/>
</dbReference>
<dbReference type="Gene3D" id="3.40.190.290">
    <property type="match status" value="1"/>
</dbReference>
<keyword evidence="7" id="KW-1185">Reference proteome</keyword>
<evidence type="ECO:0000256" key="1">
    <source>
        <dbReference type="ARBA" id="ARBA00009437"/>
    </source>
</evidence>
<dbReference type="RefSeq" id="WP_250924177.1">
    <property type="nucleotide sequence ID" value="NZ_JAMQAW010000094.1"/>
</dbReference>
<dbReference type="InterPro" id="IPR050950">
    <property type="entry name" value="HTH-type_LysR_regulators"/>
</dbReference>
<dbReference type="Gene3D" id="1.10.10.10">
    <property type="entry name" value="Winged helix-like DNA-binding domain superfamily/Winged helix DNA-binding domain"/>
    <property type="match status" value="1"/>
</dbReference>
<dbReference type="Proteomes" id="UP001431429">
    <property type="component" value="Unassembled WGS sequence"/>
</dbReference>
<evidence type="ECO:0000256" key="2">
    <source>
        <dbReference type="ARBA" id="ARBA00023015"/>
    </source>
</evidence>
<reference evidence="6" key="1">
    <citation type="submission" date="2022-06" db="EMBL/GenBank/DDBJ databases">
        <title>Genome public.</title>
        <authorList>
            <person name="Sun Q."/>
        </authorList>
    </citation>
    <scope>NUCLEOTIDE SEQUENCE</scope>
    <source>
        <strain evidence="6">CWNU-1</strain>
    </source>
</reference>
<dbReference type="InterPro" id="IPR000847">
    <property type="entry name" value="LysR_HTH_N"/>
</dbReference>
<dbReference type="SUPFAM" id="SSF46785">
    <property type="entry name" value="Winged helix' DNA-binding domain"/>
    <property type="match status" value="1"/>
</dbReference>
<dbReference type="InterPro" id="IPR036390">
    <property type="entry name" value="WH_DNA-bd_sf"/>
</dbReference>
<dbReference type="InterPro" id="IPR036388">
    <property type="entry name" value="WH-like_DNA-bd_sf"/>
</dbReference>
<evidence type="ECO:0000256" key="3">
    <source>
        <dbReference type="ARBA" id="ARBA00023125"/>
    </source>
</evidence>
<evidence type="ECO:0000313" key="7">
    <source>
        <dbReference type="Proteomes" id="UP001431429"/>
    </source>
</evidence>
<comment type="similarity">
    <text evidence="1">Belongs to the LysR transcriptional regulatory family.</text>
</comment>
<keyword evidence="4" id="KW-0804">Transcription</keyword>
<name>A0ABT0UZK8_9ACTN</name>
<dbReference type="Pfam" id="PF03466">
    <property type="entry name" value="LysR_substrate"/>
    <property type="match status" value="1"/>
</dbReference>
<dbReference type="SUPFAM" id="SSF53850">
    <property type="entry name" value="Periplasmic binding protein-like II"/>
    <property type="match status" value="1"/>
</dbReference>
<dbReference type="InterPro" id="IPR005119">
    <property type="entry name" value="LysR_subst-bd"/>
</dbReference>
<evidence type="ECO:0000256" key="4">
    <source>
        <dbReference type="ARBA" id="ARBA00023163"/>
    </source>
</evidence>